<reference evidence="9 10" key="1">
    <citation type="submission" date="2018-03" db="EMBL/GenBank/DDBJ databases">
        <title>Draft Genome Sequences of the Obligatory Marine Myxobacteria Enhygromyxa salina SWB007.</title>
        <authorList>
            <person name="Poehlein A."/>
            <person name="Moghaddam J.A."/>
            <person name="Harms H."/>
            <person name="Alanjari M."/>
            <person name="Koenig G.M."/>
            <person name="Daniel R."/>
            <person name="Schaeberle T.F."/>
        </authorList>
    </citation>
    <scope>NUCLEOTIDE SEQUENCE [LARGE SCALE GENOMIC DNA]</scope>
    <source>
        <strain evidence="9 10">SWB007</strain>
    </source>
</reference>
<dbReference type="PIRSF" id="PIRSF000350">
    <property type="entry name" value="Mercury_reductase_MerA"/>
    <property type="match status" value="1"/>
</dbReference>
<keyword evidence="3 5" id="KW-0274">FAD</keyword>
<protein>
    <submittedName>
        <fullName evidence="9">Dihydrolipoyl dehydrogenase</fullName>
        <ecNumber evidence="9">1.8.1.4</ecNumber>
    </submittedName>
</protein>
<evidence type="ECO:0000256" key="2">
    <source>
        <dbReference type="ARBA" id="ARBA00022630"/>
    </source>
</evidence>
<dbReference type="EC" id="1.8.1.4" evidence="9"/>
<dbReference type="InterPro" id="IPR036188">
    <property type="entry name" value="FAD/NAD-bd_sf"/>
</dbReference>
<dbReference type="OrthoDB" id="9786429at2"/>
<keyword evidence="2" id="KW-0285">Flavoprotein</keyword>
<dbReference type="InterPro" id="IPR016156">
    <property type="entry name" value="FAD/NAD-linked_Rdtase_dimer_sf"/>
</dbReference>
<dbReference type="PANTHER" id="PTHR43014:SF4">
    <property type="entry name" value="PYRIDINE NUCLEOTIDE-DISULFIDE OXIDOREDUCTASE RCLA-RELATED"/>
    <property type="match status" value="1"/>
</dbReference>
<evidence type="ECO:0000256" key="1">
    <source>
        <dbReference type="ARBA" id="ARBA00007532"/>
    </source>
</evidence>
<comment type="similarity">
    <text evidence="1">Belongs to the class-I pyridine nucleotide-disulfide oxidoreductase family.</text>
</comment>
<name>A0A2S9YTT6_9BACT</name>
<comment type="caution">
    <text evidence="9">The sequence shown here is derived from an EMBL/GenBank/DDBJ whole genome shotgun (WGS) entry which is preliminary data.</text>
</comment>
<evidence type="ECO:0000256" key="4">
    <source>
        <dbReference type="PIRSR" id="PIRSR000350-2"/>
    </source>
</evidence>
<dbReference type="Gene3D" id="1.10.287.990">
    <property type="entry name" value="Fe,Mn superoxide dismutase (SOD) domain"/>
    <property type="match status" value="1"/>
</dbReference>
<dbReference type="Pfam" id="PF02852">
    <property type="entry name" value="Pyr_redox_dim"/>
    <property type="match status" value="1"/>
</dbReference>
<dbReference type="NCBIfam" id="NF004939">
    <property type="entry name" value="PRK06292.1-1"/>
    <property type="match status" value="1"/>
</dbReference>
<dbReference type="InterPro" id="IPR004099">
    <property type="entry name" value="Pyr_nucl-diS_OxRdtase_dimer"/>
</dbReference>
<dbReference type="PANTHER" id="PTHR43014">
    <property type="entry name" value="MERCURIC REDUCTASE"/>
    <property type="match status" value="1"/>
</dbReference>
<feature type="binding site" evidence="5">
    <location>
        <position position="318"/>
    </location>
    <ligand>
        <name>FAD</name>
        <dbReference type="ChEBI" id="CHEBI:57692"/>
    </ligand>
</feature>
<dbReference type="InterPro" id="IPR023753">
    <property type="entry name" value="FAD/NAD-binding_dom"/>
</dbReference>
<dbReference type="SUPFAM" id="SSF55424">
    <property type="entry name" value="FAD/NAD-linked reductases, dimerisation (C-terminal) domain"/>
    <property type="match status" value="1"/>
</dbReference>
<dbReference type="Gene3D" id="3.30.390.30">
    <property type="match status" value="1"/>
</dbReference>
<keyword evidence="5" id="KW-0547">Nucleotide-binding</keyword>
<comment type="cofactor">
    <cofactor evidence="5">
        <name>FAD</name>
        <dbReference type="ChEBI" id="CHEBI:57692"/>
    </cofactor>
    <text evidence="5">Binds 1 FAD per subunit.</text>
</comment>
<accession>A0A2S9YTT6</accession>
<dbReference type="EMBL" id="PVNL01000041">
    <property type="protein sequence ID" value="PRQ08490.1"/>
    <property type="molecule type" value="Genomic_DNA"/>
</dbReference>
<organism evidence="9 10">
    <name type="scientific">Enhygromyxa salina</name>
    <dbReference type="NCBI Taxonomy" id="215803"/>
    <lineage>
        <taxon>Bacteria</taxon>
        <taxon>Pseudomonadati</taxon>
        <taxon>Myxococcota</taxon>
        <taxon>Polyangia</taxon>
        <taxon>Nannocystales</taxon>
        <taxon>Nannocystaceae</taxon>
        <taxon>Enhygromyxa</taxon>
    </lineage>
</organism>
<keyword evidence="9" id="KW-0560">Oxidoreductase</keyword>
<proteinExistence type="inferred from homology"/>
<keyword evidence="5" id="KW-0520">NAD</keyword>
<evidence type="ECO:0000256" key="6">
    <source>
        <dbReference type="PIRSR" id="PIRSR000350-4"/>
    </source>
</evidence>
<feature type="binding site" evidence="5">
    <location>
        <begin position="185"/>
        <end position="192"/>
    </location>
    <ligand>
        <name>NAD(+)</name>
        <dbReference type="ChEBI" id="CHEBI:57540"/>
    </ligand>
</feature>
<dbReference type="Gene3D" id="3.50.50.60">
    <property type="entry name" value="FAD/NAD(P)-binding domain"/>
    <property type="match status" value="3"/>
</dbReference>
<dbReference type="PRINTS" id="PR00368">
    <property type="entry name" value="FADPNR"/>
</dbReference>
<evidence type="ECO:0000256" key="3">
    <source>
        <dbReference type="ARBA" id="ARBA00022827"/>
    </source>
</evidence>
<evidence type="ECO:0000313" key="10">
    <source>
        <dbReference type="Proteomes" id="UP000238823"/>
    </source>
</evidence>
<dbReference type="InterPro" id="IPR001100">
    <property type="entry name" value="Pyr_nuc-diS_OxRdtase"/>
</dbReference>
<evidence type="ECO:0000259" key="8">
    <source>
        <dbReference type="Pfam" id="PF07992"/>
    </source>
</evidence>
<dbReference type="PRINTS" id="PR00411">
    <property type="entry name" value="PNDRDTASEI"/>
</dbReference>
<feature type="binding site" evidence="5">
    <location>
        <position position="55"/>
    </location>
    <ligand>
        <name>FAD</name>
        <dbReference type="ChEBI" id="CHEBI:57692"/>
    </ligand>
</feature>
<dbReference type="GO" id="GO:0003955">
    <property type="term" value="F:NAD(P)H dehydrogenase (quinone) activity"/>
    <property type="evidence" value="ECO:0007669"/>
    <property type="project" value="TreeGrafter"/>
</dbReference>
<evidence type="ECO:0000259" key="7">
    <source>
        <dbReference type="Pfam" id="PF02852"/>
    </source>
</evidence>
<gene>
    <name evidence="9" type="primary">pdhD_1</name>
    <name evidence="9" type="ORF">ENSA7_17760</name>
</gene>
<feature type="disulfide bond" description="Redox-active" evidence="6">
    <location>
        <begin position="46"/>
        <end position="51"/>
    </location>
</feature>
<dbReference type="AlphaFoldDB" id="A0A2S9YTT6"/>
<dbReference type="RefSeq" id="WP_106088802.1">
    <property type="nucleotide sequence ID" value="NZ_PVNL01000041.1"/>
</dbReference>
<feature type="binding site" evidence="5">
    <location>
        <position position="275"/>
    </location>
    <ligand>
        <name>NAD(+)</name>
        <dbReference type="ChEBI" id="CHEBI:57540"/>
    </ligand>
</feature>
<sequence>MSEQQLKVDVAVIGAGTAGLVAHRQARVNGAERVVLIEGGPYGTTCARVGCMPSKLLIAAAEAAEAVRSAEQFGVKPGPLEIDGAAVMARVQRERDRFVEFVVESTQRLDPAQRLRGWARFVGPTTLEVQADDRQPVRVDAKAVVIAAGTTPWVPPSLRGLGDRLLTSDSVFDLPRLPKSLAVVGAGVIGLELGQAMHRLGVETSILSIDERMPLVSSAVMQDQARELFTARLDLQLGISELQAQRRDDSVVVSWNDASGRAREGTFEYVLAATGRRASYDRLELQHAGIELDDRGAPKFWDERTTQVGDAPIFLAGDVIGDRQVLHEAAGEGRIAGINAARYPEVRAHPRQVPIAIMFSDPNVAIVGEIPDPDSEGCEWEVGEVDYADQGRARVIGQNHGRVRIYARRCGELIGAELIGPQAEHMAHLLAWSIEQGMTVTQARAMPYYHPTVEEGLRTAIQALGRKLKMVSKQGPLDCGPGT</sequence>
<dbReference type="Pfam" id="PF07992">
    <property type="entry name" value="Pyr_redox_2"/>
    <property type="match status" value="1"/>
</dbReference>
<feature type="domain" description="Pyridine nucleotide-disulphide oxidoreductase dimerisation" evidence="7">
    <location>
        <begin position="357"/>
        <end position="460"/>
    </location>
</feature>
<evidence type="ECO:0000313" key="9">
    <source>
        <dbReference type="EMBL" id="PRQ08490.1"/>
    </source>
</evidence>
<dbReference type="GO" id="GO:0004148">
    <property type="term" value="F:dihydrolipoyl dehydrogenase (NADH) activity"/>
    <property type="evidence" value="ECO:0007669"/>
    <property type="project" value="UniProtKB-EC"/>
</dbReference>
<evidence type="ECO:0000256" key="5">
    <source>
        <dbReference type="PIRSR" id="PIRSR000350-3"/>
    </source>
</evidence>
<feature type="active site" description="Proton acceptor" evidence="4">
    <location>
        <position position="450"/>
    </location>
</feature>
<dbReference type="Proteomes" id="UP000238823">
    <property type="component" value="Unassembled WGS sequence"/>
</dbReference>
<dbReference type="SUPFAM" id="SSF51905">
    <property type="entry name" value="FAD/NAD(P)-binding domain"/>
    <property type="match status" value="1"/>
</dbReference>
<feature type="domain" description="FAD/NAD(P)-binding" evidence="8">
    <location>
        <begin position="9"/>
        <end position="333"/>
    </location>
</feature>
<dbReference type="GO" id="GO:0050660">
    <property type="term" value="F:flavin adenine dinucleotide binding"/>
    <property type="evidence" value="ECO:0007669"/>
    <property type="project" value="TreeGrafter"/>
</dbReference>
<dbReference type="InterPro" id="IPR036324">
    <property type="entry name" value="Mn/Fe_SOD_N_sf"/>
</dbReference>